<dbReference type="EMBL" id="UGLH01000006">
    <property type="protein sequence ID" value="STT82667.1"/>
    <property type="molecule type" value="Genomic_DNA"/>
</dbReference>
<keyword evidence="1" id="KW-0132">Cell division</keyword>
<sequence length="41" mass="4229">MNKRDAMNQIRQFGSKFDRLRNAAGGGGGGAQCAKTAESGA</sequence>
<keyword evidence="1" id="KW-0131">Cell cycle</keyword>
<evidence type="ECO:0000313" key="1">
    <source>
        <dbReference type="EMBL" id="STT82667.1"/>
    </source>
</evidence>
<accession>A0A377XHD0</accession>
<protein>
    <submittedName>
        <fullName evidence="1">Cell division protein FtsX</fullName>
    </submittedName>
</protein>
<evidence type="ECO:0000313" key="2">
    <source>
        <dbReference type="Proteomes" id="UP000254340"/>
    </source>
</evidence>
<reference evidence="1 2" key="1">
    <citation type="submission" date="2018-06" db="EMBL/GenBank/DDBJ databases">
        <authorList>
            <consortium name="Pathogen Informatics"/>
            <person name="Doyle S."/>
        </authorList>
    </citation>
    <scope>NUCLEOTIDE SEQUENCE [LARGE SCALE GENOMIC DNA]</scope>
    <source>
        <strain evidence="1 2">NCTC5047</strain>
    </source>
</reference>
<organism evidence="1 2">
    <name type="scientific">Klebsiella pneumoniae</name>
    <dbReference type="NCBI Taxonomy" id="573"/>
    <lineage>
        <taxon>Bacteria</taxon>
        <taxon>Pseudomonadati</taxon>
        <taxon>Pseudomonadota</taxon>
        <taxon>Gammaproteobacteria</taxon>
        <taxon>Enterobacterales</taxon>
        <taxon>Enterobacteriaceae</taxon>
        <taxon>Klebsiella/Raoultella group</taxon>
        <taxon>Klebsiella</taxon>
        <taxon>Klebsiella pneumoniae complex</taxon>
    </lineage>
</organism>
<gene>
    <name evidence="1" type="primary">ftsX_1</name>
    <name evidence="1" type="ORF">NCTC5047_03639</name>
</gene>
<name>A0A377XHD0_KLEPN</name>
<dbReference type="GO" id="GO:0051301">
    <property type="term" value="P:cell division"/>
    <property type="evidence" value="ECO:0007669"/>
    <property type="project" value="UniProtKB-KW"/>
</dbReference>
<dbReference type="Proteomes" id="UP000254340">
    <property type="component" value="Unassembled WGS sequence"/>
</dbReference>
<proteinExistence type="predicted"/>
<dbReference type="AlphaFoldDB" id="A0A377XHD0"/>